<reference evidence="1 2" key="1">
    <citation type="journal article" date="2021" name="Nat. Plants">
        <title>The Taxus genome provides insights into paclitaxel biosynthesis.</title>
        <authorList>
            <person name="Xiong X."/>
            <person name="Gou J."/>
            <person name="Liao Q."/>
            <person name="Li Y."/>
            <person name="Zhou Q."/>
            <person name="Bi G."/>
            <person name="Li C."/>
            <person name="Du R."/>
            <person name="Wang X."/>
            <person name="Sun T."/>
            <person name="Guo L."/>
            <person name="Liang H."/>
            <person name="Lu P."/>
            <person name="Wu Y."/>
            <person name="Zhang Z."/>
            <person name="Ro D.K."/>
            <person name="Shang Y."/>
            <person name="Huang S."/>
            <person name="Yan J."/>
        </authorList>
    </citation>
    <scope>NUCLEOTIDE SEQUENCE [LARGE SCALE GENOMIC DNA]</scope>
    <source>
        <strain evidence="1">Ta-2019</strain>
    </source>
</reference>
<evidence type="ECO:0000313" key="1">
    <source>
        <dbReference type="EMBL" id="KAH9316368.1"/>
    </source>
</evidence>
<dbReference type="Proteomes" id="UP000824469">
    <property type="component" value="Unassembled WGS sequence"/>
</dbReference>
<name>A0AA38L990_TAXCH</name>
<dbReference type="EMBL" id="JAHRHJ020000005">
    <property type="protein sequence ID" value="KAH9316368.1"/>
    <property type="molecule type" value="Genomic_DNA"/>
</dbReference>
<keyword evidence="2" id="KW-1185">Reference proteome</keyword>
<protein>
    <submittedName>
        <fullName evidence="1">Uncharacterized protein</fullName>
    </submittedName>
</protein>
<feature type="non-terminal residue" evidence="1">
    <location>
        <position position="71"/>
    </location>
</feature>
<evidence type="ECO:0000313" key="2">
    <source>
        <dbReference type="Proteomes" id="UP000824469"/>
    </source>
</evidence>
<dbReference type="AlphaFoldDB" id="A0AA38L990"/>
<comment type="caution">
    <text evidence="1">The sequence shown here is derived from an EMBL/GenBank/DDBJ whole genome shotgun (WGS) entry which is preliminary data.</text>
</comment>
<accession>A0AA38L990</accession>
<gene>
    <name evidence="1" type="ORF">KI387_024995</name>
</gene>
<feature type="non-terminal residue" evidence="1">
    <location>
        <position position="1"/>
    </location>
</feature>
<sequence length="71" mass="7334">VGGIDRDIGIFGIVGDVGDVITDGVDIMGNASNARVFFAVEVGGIGYFINVSRGKNDMFDNGVDVRGGVVK</sequence>
<proteinExistence type="predicted"/>
<organism evidence="1 2">
    <name type="scientific">Taxus chinensis</name>
    <name type="common">Chinese yew</name>
    <name type="synonym">Taxus wallichiana var. chinensis</name>
    <dbReference type="NCBI Taxonomy" id="29808"/>
    <lineage>
        <taxon>Eukaryota</taxon>
        <taxon>Viridiplantae</taxon>
        <taxon>Streptophyta</taxon>
        <taxon>Embryophyta</taxon>
        <taxon>Tracheophyta</taxon>
        <taxon>Spermatophyta</taxon>
        <taxon>Pinopsida</taxon>
        <taxon>Pinidae</taxon>
        <taxon>Conifers II</taxon>
        <taxon>Cupressales</taxon>
        <taxon>Taxaceae</taxon>
        <taxon>Taxus</taxon>
    </lineage>
</organism>